<dbReference type="PROSITE" id="PS50089">
    <property type="entry name" value="ZF_RING_2"/>
    <property type="match status" value="1"/>
</dbReference>
<evidence type="ECO:0000256" key="9">
    <source>
        <dbReference type="SAM" id="MobiDB-lite"/>
    </source>
</evidence>
<evidence type="ECO:0000256" key="3">
    <source>
        <dbReference type="ARBA" id="ARBA00022723"/>
    </source>
</evidence>
<evidence type="ECO:0000256" key="7">
    <source>
        <dbReference type="ARBA" id="ARBA00023136"/>
    </source>
</evidence>
<dbReference type="InterPro" id="IPR001841">
    <property type="entry name" value="Znf_RING"/>
</dbReference>
<dbReference type="FunFam" id="3.50.30.30:FF:000003">
    <property type="entry name" value="E3 ubiquitin-protein ligase RNF128"/>
    <property type="match status" value="1"/>
</dbReference>
<dbReference type="FunFam" id="3.30.40.10:FF:000009">
    <property type="entry name" value="E3 ubiquitin-protein ligase RNF130"/>
    <property type="match status" value="1"/>
</dbReference>
<feature type="region of interest" description="Disordered" evidence="9">
    <location>
        <begin position="325"/>
        <end position="350"/>
    </location>
</feature>
<reference evidence="13" key="1">
    <citation type="thesis" date="2020" institute="ProQuest LLC" country="789 East Eisenhower Parkway, Ann Arbor, MI, USA">
        <title>Comparative Genomics and Chromosome Evolution.</title>
        <authorList>
            <person name="Mudd A.B."/>
        </authorList>
    </citation>
    <scope>NUCLEOTIDE SEQUENCE</scope>
    <source>
        <strain evidence="13">Female2</strain>
        <tissue evidence="13">Blood</tissue>
    </source>
</reference>
<keyword evidence="4 8" id="KW-0863">Zinc-finger</keyword>
<dbReference type="SMART" id="SM00184">
    <property type="entry name" value="RING"/>
    <property type="match status" value="1"/>
</dbReference>
<dbReference type="CDD" id="cd02122">
    <property type="entry name" value="PA_GRAIL_like"/>
    <property type="match status" value="1"/>
</dbReference>
<evidence type="ECO:0000313" key="14">
    <source>
        <dbReference type="Proteomes" id="UP000812440"/>
    </source>
</evidence>
<keyword evidence="2 10" id="KW-0812">Transmembrane</keyword>
<keyword evidence="5" id="KW-0862">Zinc</keyword>
<evidence type="ECO:0000256" key="5">
    <source>
        <dbReference type="ARBA" id="ARBA00022833"/>
    </source>
</evidence>
<proteinExistence type="predicted"/>
<dbReference type="GO" id="GO:0016020">
    <property type="term" value="C:membrane"/>
    <property type="evidence" value="ECO:0007669"/>
    <property type="project" value="UniProtKB-SubCell"/>
</dbReference>
<evidence type="ECO:0000259" key="12">
    <source>
        <dbReference type="PROSITE" id="PS50089"/>
    </source>
</evidence>
<dbReference type="Gene3D" id="3.30.40.10">
    <property type="entry name" value="Zinc/RING finger domain, C3HC4 (zinc finger)"/>
    <property type="match status" value="1"/>
</dbReference>
<keyword evidence="6 10" id="KW-1133">Transmembrane helix</keyword>
<dbReference type="PANTHER" id="PTHR46539">
    <property type="entry name" value="E3 UBIQUITIN-PROTEIN LIGASE ATL42"/>
    <property type="match status" value="1"/>
</dbReference>
<dbReference type="OrthoDB" id="5357315at2759"/>
<dbReference type="InterPro" id="IPR046450">
    <property type="entry name" value="PA_dom_sf"/>
</dbReference>
<dbReference type="Pfam" id="PF02225">
    <property type="entry name" value="PA"/>
    <property type="match status" value="1"/>
</dbReference>
<dbReference type="Gene3D" id="3.50.30.30">
    <property type="match status" value="1"/>
</dbReference>
<evidence type="ECO:0000256" key="11">
    <source>
        <dbReference type="SAM" id="SignalP"/>
    </source>
</evidence>
<feature type="domain" description="RING-type" evidence="12">
    <location>
        <begin position="252"/>
        <end position="293"/>
    </location>
</feature>
<keyword evidence="3" id="KW-0479">Metal-binding</keyword>
<dbReference type="Proteomes" id="UP000812440">
    <property type="component" value="Chromosome 8_10"/>
</dbReference>
<keyword evidence="11" id="KW-0732">Signal</keyword>
<keyword evidence="14" id="KW-1185">Reference proteome</keyword>
<comment type="subcellular location">
    <subcellularLocation>
        <location evidence="1">Membrane</location>
        <topology evidence="1">Single-pass membrane protein</topology>
    </subcellularLocation>
</comment>
<evidence type="ECO:0000256" key="2">
    <source>
        <dbReference type="ARBA" id="ARBA00022692"/>
    </source>
</evidence>
<comment type="caution">
    <text evidence="13">The sequence shown here is derived from an EMBL/GenBank/DDBJ whole genome shotgun (WGS) entry which is preliminary data.</text>
</comment>
<name>A0A8T2JW27_9PIPI</name>
<dbReference type="InterPro" id="IPR003137">
    <property type="entry name" value="PA_domain"/>
</dbReference>
<dbReference type="AlphaFoldDB" id="A0A8T2JW27"/>
<gene>
    <name evidence="13" type="ORF">GDO86_015304</name>
</gene>
<dbReference type="SUPFAM" id="SSF52025">
    <property type="entry name" value="PA domain"/>
    <property type="match status" value="1"/>
</dbReference>
<dbReference type="SUPFAM" id="SSF57850">
    <property type="entry name" value="RING/U-box"/>
    <property type="match status" value="1"/>
</dbReference>
<evidence type="ECO:0000256" key="6">
    <source>
        <dbReference type="ARBA" id="ARBA00022989"/>
    </source>
</evidence>
<dbReference type="InterPro" id="IPR013083">
    <property type="entry name" value="Znf_RING/FYVE/PHD"/>
</dbReference>
<evidence type="ECO:0000313" key="13">
    <source>
        <dbReference type="EMBL" id="KAG8448158.1"/>
    </source>
</evidence>
<dbReference type="Pfam" id="PF13639">
    <property type="entry name" value="zf-RING_2"/>
    <property type="match status" value="1"/>
</dbReference>
<feature type="signal peptide" evidence="11">
    <location>
        <begin position="1"/>
        <end position="22"/>
    </location>
</feature>
<dbReference type="PANTHER" id="PTHR46539:SF27">
    <property type="entry name" value="RING FINGER PROTEIN 128"/>
    <property type="match status" value="1"/>
</dbReference>
<keyword evidence="7 10" id="KW-0472">Membrane</keyword>
<sequence length="393" mass="44045">MRELCMSFTWLLIISIVVEVQSANTYEANAYVNLSYYSLQLNSTVVKYCECGLYGVNSPMLRAQGIVSIPKSPNLQGCDPNTNFSSTVKPWIALIERGNCTFSDKILLAAKQGASAVVIYNAPSSYGNRTIPMVHYGTKDTVAIMIGNLKGTEIVQLIRNNIQVMMVIEVGRKHGSWINHYSIFFVSVSFFIVTAATVGYFIFYSARRWRQTRAQNRKQKELKAEAKTAINRLQVRSIKQGDKVLGPDGDSCAVCIEPYKQNDVVRILTCNHFFHKNCIDPWLLERRTCPMCKCDILKSLGIAADEEESDTSLAIASISRELQRSTVQTVDENHRDGYSSATGGQERTDNEHSVYENVELVSNDVLATAIDVLPHMDNPGFESEELRAYEMKS</sequence>
<dbReference type="EMBL" id="JAACNH010000003">
    <property type="protein sequence ID" value="KAG8448158.1"/>
    <property type="molecule type" value="Genomic_DNA"/>
</dbReference>
<dbReference type="GO" id="GO:0008270">
    <property type="term" value="F:zinc ion binding"/>
    <property type="evidence" value="ECO:0007669"/>
    <property type="project" value="UniProtKB-KW"/>
</dbReference>
<feature type="chain" id="PRO_5035886256" description="RING-type domain-containing protein" evidence="11">
    <location>
        <begin position="23"/>
        <end position="393"/>
    </location>
</feature>
<feature type="transmembrane region" description="Helical" evidence="10">
    <location>
        <begin position="181"/>
        <end position="203"/>
    </location>
</feature>
<evidence type="ECO:0000256" key="10">
    <source>
        <dbReference type="SAM" id="Phobius"/>
    </source>
</evidence>
<evidence type="ECO:0000256" key="4">
    <source>
        <dbReference type="ARBA" id="ARBA00022771"/>
    </source>
</evidence>
<evidence type="ECO:0000256" key="8">
    <source>
        <dbReference type="PROSITE-ProRule" id="PRU00175"/>
    </source>
</evidence>
<organism evidence="13 14">
    <name type="scientific">Hymenochirus boettgeri</name>
    <name type="common">Congo dwarf clawed frog</name>
    <dbReference type="NCBI Taxonomy" id="247094"/>
    <lineage>
        <taxon>Eukaryota</taxon>
        <taxon>Metazoa</taxon>
        <taxon>Chordata</taxon>
        <taxon>Craniata</taxon>
        <taxon>Vertebrata</taxon>
        <taxon>Euteleostomi</taxon>
        <taxon>Amphibia</taxon>
        <taxon>Batrachia</taxon>
        <taxon>Anura</taxon>
        <taxon>Pipoidea</taxon>
        <taxon>Pipidae</taxon>
        <taxon>Pipinae</taxon>
        <taxon>Hymenochirus</taxon>
    </lineage>
</organism>
<evidence type="ECO:0000256" key="1">
    <source>
        <dbReference type="ARBA" id="ARBA00004167"/>
    </source>
</evidence>
<protein>
    <recommendedName>
        <fullName evidence="12">RING-type domain-containing protein</fullName>
    </recommendedName>
</protein>
<dbReference type="CDD" id="cd16802">
    <property type="entry name" value="RING-H2_RNF128-like"/>
    <property type="match status" value="1"/>
</dbReference>
<accession>A0A8T2JW27</accession>